<dbReference type="SUPFAM" id="SSF52058">
    <property type="entry name" value="L domain-like"/>
    <property type="match status" value="2"/>
</dbReference>
<dbReference type="Proteomes" id="UP001152885">
    <property type="component" value="Unassembled WGS sequence"/>
</dbReference>
<evidence type="ECO:0000256" key="9">
    <source>
        <dbReference type="ARBA" id="ARBA00023239"/>
    </source>
</evidence>
<dbReference type="Pfam" id="PF23010">
    <property type="entry name" value="RA_3"/>
    <property type="match status" value="1"/>
</dbReference>
<organism evidence="16 17">
    <name type="scientific">Candida verbasci</name>
    <dbReference type="NCBI Taxonomy" id="1227364"/>
    <lineage>
        <taxon>Eukaryota</taxon>
        <taxon>Fungi</taxon>
        <taxon>Dikarya</taxon>
        <taxon>Ascomycota</taxon>
        <taxon>Saccharomycotina</taxon>
        <taxon>Pichiomycetes</taxon>
        <taxon>Debaryomycetaceae</taxon>
        <taxon>Candida/Lodderomyces clade</taxon>
        <taxon>Candida</taxon>
    </lineage>
</organism>
<dbReference type="InterPro" id="IPR029787">
    <property type="entry name" value="Nucleotide_cyclase"/>
</dbReference>
<comment type="caution">
    <text evidence="16">The sequence shown here is derived from an EMBL/GenBank/DDBJ whole genome shotgun (WGS) entry which is preliminary data.</text>
</comment>
<dbReference type="Gene3D" id="3.30.70.1230">
    <property type="entry name" value="Nucleotide cyclase"/>
    <property type="match status" value="1"/>
</dbReference>
<dbReference type="InterPro" id="IPR001054">
    <property type="entry name" value="A/G_cyclase"/>
</dbReference>
<dbReference type="EC" id="4.6.1.1" evidence="2"/>
<gene>
    <name evidence="16" type="ORF">CANVERA_P4945</name>
</gene>
<dbReference type="SUPFAM" id="SSF55073">
    <property type="entry name" value="Nucleotide cyclase"/>
    <property type="match status" value="1"/>
</dbReference>
<dbReference type="CDD" id="cd17214">
    <property type="entry name" value="RA_CYR1_like"/>
    <property type="match status" value="1"/>
</dbReference>
<dbReference type="EMBL" id="CANTUO010000006">
    <property type="protein sequence ID" value="CAI5760435.1"/>
    <property type="molecule type" value="Genomic_DNA"/>
</dbReference>
<dbReference type="PROSITE" id="PS51450">
    <property type="entry name" value="LRR"/>
    <property type="match status" value="8"/>
</dbReference>
<evidence type="ECO:0000259" key="13">
    <source>
        <dbReference type="PROSITE" id="PS50125"/>
    </source>
</evidence>
<evidence type="ECO:0000259" key="14">
    <source>
        <dbReference type="PROSITE" id="PS50200"/>
    </source>
</evidence>
<evidence type="ECO:0000256" key="7">
    <source>
        <dbReference type="ARBA" id="ARBA00022842"/>
    </source>
</evidence>
<dbReference type="InterPro" id="IPR036457">
    <property type="entry name" value="PPM-type-like_dom_sf"/>
</dbReference>
<dbReference type="Pfam" id="PF00481">
    <property type="entry name" value="PP2C"/>
    <property type="match status" value="1"/>
</dbReference>
<accession>A0A9W4TZD1</accession>
<evidence type="ECO:0000256" key="6">
    <source>
        <dbReference type="ARBA" id="ARBA00022737"/>
    </source>
</evidence>
<feature type="domain" description="Guanylate cyclase" evidence="13">
    <location>
        <begin position="1237"/>
        <end position="1374"/>
    </location>
</feature>
<evidence type="ECO:0000259" key="15">
    <source>
        <dbReference type="PROSITE" id="PS51746"/>
    </source>
</evidence>
<evidence type="ECO:0000256" key="4">
    <source>
        <dbReference type="ARBA" id="ARBA00022614"/>
    </source>
</evidence>
<sequence>MSHSSQSAGQNTNTDDDAPISPTTDANPFEESFNQHDYSPRSSISLLPQFVSNNHHLKENYRGFHANKRPKGIGNVPPLSQPIKPRFKKKGSSLLNKLIYSNKKDDANFIHSLPQHSSSQDDFYSSSSSRNNSIHSGENEQRKSNSSASSSGSKYKFRLPSFTDFHSLQMTEAEPKISIDLNLNEMQDIVKDEKPPSQIKSKNWQAPDSWDVKAPKEVIIEPSAVVEDHGTLPVLYGSKQASHVVSSSYSRPSHIIRVFKEDNTFTTILCPLETTTSELLATVQKKFFLESTNNYQISVHIGNCVKVLEDFEKPLKIQMGLLLLSGFKDEDNLKIIGREDLSYICKFVVENIYLRSLTHDEEVLLSRNYVDVNISSLNLKNIPIIFHQHTYEIESLNVADNPSIYIPLDFIQSCTNLTKIIFSKNGCSVFPTNFLEAKRLTTLDLEMNFLDDLPNNINLLENLTTLKLNSNQLSTLPKSFGQLINLTSLNLSSNYFNKYPEPIDQLSNLIDLDLSYNDLSSLPESITNLKFLQKLNLCTNKLSKALPNHLSKLVSLKRLDLRYNLLTNVDVLGYLPNLEVTYASKNNISGFSDQMKSLRLLNFDRNPITELKFSNVMQMLNILDLSRAKITSFPPECVEYIPNIEKLVLDRNHLVTLPHELGQLKRLAYLSIYSNNLQMLPSSIGELQNLQYLDLHSNNLQAIPQELWNCKSLSILNLSSNNLTSFYGKGLLNESLLVLTLSDNRLSDDCFESISLLMNLKSLNLSYNDLIEIPEGALKLPRLTELYLSGNDLTNLPGEDLQDLQALKLLYINNNKLVSLPSELSKIKPLQHFDVGSNQLKYNISNWPYDWNWHWNQNLRYLNFSGNKRFEIKQTHIKNPESGQDFDSLLVLKHLKVLGLIDVTLTTTSVPDQSVDMRIRTTASELDNIGYGVSDSMGMREHVSNRDLFVQKFRGNENELLVCVIDGKHGISTKGHKISHLTKSMFVSIFTHELEKNIPEEALRRSFLQLNKDLNGALSAMKNGLTVIKEFSELSQEDLSAGCALTVVYIKDKELYSANVGDIQSLLCRNNGDYKLLTTRHDPTNRPEFERIRASGGYVSGTGDLDSDLNVSRGVGFFNFLPHTNSNPDITKVTLTVADEFVIIATKTLWEYISYELSVDIIRQSKEPMVAAQKLRDFAICYGASDKISVIVLTFGKKQKQSNNLYNNLGTRRRDRQLDSTLRRLESEIEPPIGELALVFTDIKNSTLLWDSYPAPMRSAIKTHNSIMRRQLRIIGGYEVKTEGDAFMVAFPSPSSALLWCFNVQQNLLTADWPSEILETDQCCEVTDGLGNVIFRGLSVRMGIHWGSPVCEPDVVTGRMDYFGPMVNRASRISAIADGGQIAVSSDFLDEMRALTSIHDDIKINKKTLTDAYQGNENAGKIIEKELNSLEEHECNYYKIGERKLKGLETPETVTLVYTNKLKLRFEIFQKRFDQNHSTRVVGTLPVEAIYGIRTVSLRLENICANINDGTSFSEGFENSSGIISQRIPFKEVDLVSLLNHLVTRIESCTATLYMRQQLGGIKNESLSKVLEDLKKLVEDSKGKDALH</sequence>
<dbReference type="InterPro" id="IPR003591">
    <property type="entry name" value="Leu-rich_rpt_typical-subtyp"/>
</dbReference>
<dbReference type="PROSITE" id="PS50125">
    <property type="entry name" value="GUANYLATE_CYCLASE_2"/>
    <property type="match status" value="1"/>
</dbReference>
<keyword evidence="6" id="KW-0677">Repeat</keyword>
<dbReference type="SMART" id="SM00364">
    <property type="entry name" value="LRR_BAC"/>
    <property type="match status" value="10"/>
</dbReference>
<dbReference type="SMART" id="SM00044">
    <property type="entry name" value="CYCc"/>
    <property type="match status" value="1"/>
</dbReference>
<dbReference type="InterPro" id="IPR055071">
    <property type="entry name" value="RA_PHLPP-like"/>
</dbReference>
<feature type="region of interest" description="Disordered" evidence="12">
    <location>
        <begin position="110"/>
        <end position="153"/>
    </location>
</feature>
<dbReference type="Pfam" id="PF13855">
    <property type="entry name" value="LRR_8"/>
    <property type="match status" value="2"/>
</dbReference>
<reference evidence="16" key="1">
    <citation type="submission" date="2022-12" db="EMBL/GenBank/DDBJ databases">
        <authorList>
            <person name="Brejova B."/>
        </authorList>
    </citation>
    <scope>NUCLEOTIDE SEQUENCE</scope>
</reference>
<dbReference type="CDD" id="cd00143">
    <property type="entry name" value="PP2Cc"/>
    <property type="match status" value="1"/>
</dbReference>
<evidence type="ECO:0000256" key="3">
    <source>
        <dbReference type="ARBA" id="ARBA00021420"/>
    </source>
</evidence>
<dbReference type="Pfam" id="PF21187">
    <property type="entry name" value="CYAA_C"/>
    <property type="match status" value="1"/>
</dbReference>
<proteinExistence type="inferred from homology"/>
<dbReference type="PROSITE" id="PS51746">
    <property type="entry name" value="PPM_2"/>
    <property type="match status" value="1"/>
</dbReference>
<evidence type="ECO:0000313" key="16">
    <source>
        <dbReference type="EMBL" id="CAI5760435.1"/>
    </source>
</evidence>
<dbReference type="InterPro" id="IPR052941">
    <property type="entry name" value="StomDev_PlantInt_Reg"/>
</dbReference>
<dbReference type="Pfam" id="PF00560">
    <property type="entry name" value="LRR_1"/>
    <property type="match status" value="2"/>
</dbReference>
<dbReference type="FunFam" id="3.80.10.10:FF:000220">
    <property type="entry name" value="Adenylate cyclase AcyA"/>
    <property type="match status" value="1"/>
</dbReference>
<dbReference type="Gene3D" id="3.80.10.10">
    <property type="entry name" value="Ribonuclease Inhibitor"/>
    <property type="match status" value="3"/>
</dbReference>
<dbReference type="Pfam" id="PF00211">
    <property type="entry name" value="Guanylate_cyc"/>
    <property type="match status" value="1"/>
</dbReference>
<dbReference type="GO" id="GO:0006171">
    <property type="term" value="P:cAMP biosynthetic process"/>
    <property type="evidence" value="ECO:0007669"/>
    <property type="project" value="UniProtKB-KW"/>
</dbReference>
<keyword evidence="5" id="KW-0479">Metal-binding</keyword>
<dbReference type="InterPro" id="IPR000159">
    <property type="entry name" value="RA_dom"/>
</dbReference>
<evidence type="ECO:0000256" key="5">
    <source>
        <dbReference type="ARBA" id="ARBA00022723"/>
    </source>
</evidence>
<feature type="region of interest" description="Disordered" evidence="12">
    <location>
        <begin position="65"/>
        <end position="88"/>
    </location>
</feature>
<dbReference type="OrthoDB" id="2021138at2759"/>
<dbReference type="SUPFAM" id="SSF81606">
    <property type="entry name" value="PP2C-like"/>
    <property type="match status" value="1"/>
</dbReference>
<dbReference type="GO" id="GO:0046872">
    <property type="term" value="F:metal ion binding"/>
    <property type="evidence" value="ECO:0007669"/>
    <property type="project" value="UniProtKB-KW"/>
</dbReference>
<keyword evidence="17" id="KW-1185">Reference proteome</keyword>
<dbReference type="GO" id="GO:0035556">
    <property type="term" value="P:intracellular signal transduction"/>
    <property type="evidence" value="ECO:0007669"/>
    <property type="project" value="InterPro"/>
</dbReference>
<keyword evidence="7" id="KW-0460">Magnesium</keyword>
<evidence type="ECO:0000256" key="2">
    <source>
        <dbReference type="ARBA" id="ARBA00012201"/>
    </source>
</evidence>
<feature type="compositionally biased region" description="Low complexity" evidence="12">
    <location>
        <begin position="115"/>
        <end position="136"/>
    </location>
</feature>
<evidence type="ECO:0000256" key="10">
    <source>
        <dbReference type="ARBA" id="ARBA00032597"/>
    </source>
</evidence>
<feature type="compositionally biased region" description="Low complexity" evidence="12">
    <location>
        <begin position="144"/>
        <end position="153"/>
    </location>
</feature>
<evidence type="ECO:0000313" key="17">
    <source>
        <dbReference type="Proteomes" id="UP001152885"/>
    </source>
</evidence>
<dbReference type="InterPro" id="IPR001611">
    <property type="entry name" value="Leu-rich_rpt"/>
</dbReference>
<feature type="domain" description="Ras-associating" evidence="14">
    <location>
        <begin position="252"/>
        <end position="342"/>
    </location>
</feature>
<dbReference type="SUPFAM" id="SSF54236">
    <property type="entry name" value="Ubiquitin-like"/>
    <property type="match status" value="1"/>
</dbReference>
<feature type="region of interest" description="Disordered" evidence="12">
    <location>
        <begin position="1"/>
        <end position="41"/>
    </location>
</feature>
<dbReference type="GO" id="GO:0004016">
    <property type="term" value="F:adenylate cyclase activity"/>
    <property type="evidence" value="ECO:0007669"/>
    <property type="project" value="UniProtKB-EC"/>
</dbReference>
<comment type="similarity">
    <text evidence="1">Belongs to the adenylyl cyclase class-3 family.</text>
</comment>
<evidence type="ECO:0000256" key="1">
    <source>
        <dbReference type="ARBA" id="ARBA00005381"/>
    </source>
</evidence>
<feature type="domain" description="PPM-type phosphatase" evidence="15">
    <location>
        <begin position="930"/>
        <end position="1195"/>
    </location>
</feature>
<keyword evidence="4" id="KW-0433">Leucine-rich repeat</keyword>
<dbReference type="SMART" id="SM00332">
    <property type="entry name" value="PP2Cc"/>
    <property type="match status" value="1"/>
</dbReference>
<dbReference type="InterPro" id="IPR048580">
    <property type="entry name" value="CYAA_C"/>
</dbReference>
<evidence type="ECO:0000256" key="12">
    <source>
        <dbReference type="SAM" id="MobiDB-lite"/>
    </source>
</evidence>
<dbReference type="InterPro" id="IPR032675">
    <property type="entry name" value="LRR_dom_sf"/>
</dbReference>
<evidence type="ECO:0000256" key="8">
    <source>
        <dbReference type="ARBA" id="ARBA00022998"/>
    </source>
</evidence>
<protein>
    <recommendedName>
        <fullName evidence="3">Adenylate cyclase</fullName>
        <ecNumber evidence="2">4.6.1.1</ecNumber>
    </recommendedName>
    <alternativeName>
        <fullName evidence="10">ATP pyrophosphate-lyase</fullName>
    </alternativeName>
    <alternativeName>
        <fullName evidence="11">Adenylyl cyclase</fullName>
    </alternativeName>
</protein>
<keyword evidence="8" id="KW-0115">cAMP biosynthesis</keyword>
<dbReference type="CDD" id="cd07302">
    <property type="entry name" value="CHD"/>
    <property type="match status" value="1"/>
</dbReference>
<dbReference type="InterPro" id="IPR029071">
    <property type="entry name" value="Ubiquitin-like_domsf"/>
</dbReference>
<name>A0A9W4TZD1_9ASCO</name>
<dbReference type="SMART" id="SM00314">
    <property type="entry name" value="RA"/>
    <property type="match status" value="1"/>
</dbReference>
<dbReference type="PROSITE" id="PS50200">
    <property type="entry name" value="RA"/>
    <property type="match status" value="1"/>
</dbReference>
<dbReference type="PANTHER" id="PTHR48004:SF59">
    <property type="entry name" value="LEUCINE-RICH REPEAT-CONTAINING N-TERMINAL PLANT-TYPE DOMAIN-CONTAINING PROTEIN"/>
    <property type="match status" value="1"/>
</dbReference>
<dbReference type="SMART" id="SM00369">
    <property type="entry name" value="LRR_TYP"/>
    <property type="match status" value="11"/>
</dbReference>
<dbReference type="Gene3D" id="3.60.40.10">
    <property type="entry name" value="PPM-type phosphatase domain"/>
    <property type="match status" value="1"/>
</dbReference>
<dbReference type="SMART" id="SM00365">
    <property type="entry name" value="LRR_SD22"/>
    <property type="match status" value="6"/>
</dbReference>
<feature type="compositionally biased region" description="Polar residues" evidence="12">
    <location>
        <begin position="1"/>
        <end position="13"/>
    </location>
</feature>
<dbReference type="InterPro" id="IPR001932">
    <property type="entry name" value="PPM-type_phosphatase-like_dom"/>
</dbReference>
<dbReference type="PANTHER" id="PTHR48004">
    <property type="entry name" value="OS01G0149700 PROTEIN"/>
    <property type="match status" value="1"/>
</dbReference>
<keyword evidence="9" id="KW-0456">Lyase</keyword>
<evidence type="ECO:0000256" key="11">
    <source>
        <dbReference type="ARBA" id="ARBA00032637"/>
    </source>
</evidence>